<dbReference type="PROSITE" id="PS01184">
    <property type="entry name" value="UBIE_2"/>
    <property type="match status" value="1"/>
</dbReference>
<dbReference type="InterPro" id="IPR029063">
    <property type="entry name" value="SAM-dependent_MTases_sf"/>
</dbReference>
<evidence type="ECO:0000256" key="1">
    <source>
        <dbReference type="ARBA" id="ARBA00022603"/>
    </source>
</evidence>
<evidence type="ECO:0000256" key="3">
    <source>
        <dbReference type="ARBA" id="ARBA00022691"/>
    </source>
</evidence>
<evidence type="ECO:0000256" key="2">
    <source>
        <dbReference type="ARBA" id="ARBA00022679"/>
    </source>
</evidence>
<protein>
    <submittedName>
        <fullName evidence="5">Methyltransferase domain-containing protein</fullName>
    </submittedName>
</protein>
<dbReference type="AlphaFoldDB" id="A0AAU8GCN7"/>
<gene>
    <name evidence="5" type="ORF">ABV300_02900</name>
</gene>
<sequence length="229" mass="25507">MPEQIQSTRIPSYYSVSFWRRWAKLYDRVVRLSFVPFGGERRFRQKFVAMAGLKDTDRVLDICCGTGSTTALIAPEVCQGQVIGVDLSPDMLAVAQKKNVAAWVSFQRASVDALPFSEGVFDHVFCSYGLHELPREIRAAALKEVRRVLKPGGKFLALDYGLPKNIIFKLPISAFVRLFENDTAYKMMKGSLAAEIIASGLDVIFQKWALGGMFQIISSIKTTEAGNLD</sequence>
<dbReference type="InterPro" id="IPR023576">
    <property type="entry name" value="UbiE/COQ5_MeTrFase_CS"/>
</dbReference>
<dbReference type="GO" id="GO:0032259">
    <property type="term" value="P:methylation"/>
    <property type="evidence" value="ECO:0007669"/>
    <property type="project" value="UniProtKB-KW"/>
</dbReference>
<evidence type="ECO:0000259" key="4">
    <source>
        <dbReference type="Pfam" id="PF13649"/>
    </source>
</evidence>
<keyword evidence="2" id="KW-0808">Transferase</keyword>
<evidence type="ECO:0000313" key="5">
    <source>
        <dbReference type="EMBL" id="XCH33839.1"/>
    </source>
</evidence>
<proteinExistence type="predicted"/>
<dbReference type="SUPFAM" id="SSF53335">
    <property type="entry name" value="S-adenosyl-L-methionine-dependent methyltransferases"/>
    <property type="match status" value="1"/>
</dbReference>
<dbReference type="PANTHER" id="PTHR43591">
    <property type="entry name" value="METHYLTRANSFERASE"/>
    <property type="match status" value="1"/>
</dbReference>
<keyword evidence="3" id="KW-0949">S-adenosyl-L-methionine</keyword>
<reference evidence="5" key="1">
    <citation type="submission" date="2024-06" db="EMBL/GenBank/DDBJ databases">
        <title>A Novel Isolate, Dehalogenimonas sp. Strain 4OHTPN, Dechlorinates Aromatic 4 Hydroxy chlorothalonil by a Novel Reductive Dehalogenase.</title>
        <authorList>
            <person name="Liu G."/>
        </authorList>
    </citation>
    <scope>NUCLEOTIDE SEQUENCE</scope>
    <source>
        <strain evidence="5">4OHTPN</strain>
    </source>
</reference>
<dbReference type="InterPro" id="IPR041698">
    <property type="entry name" value="Methyltransf_25"/>
</dbReference>
<dbReference type="PANTHER" id="PTHR43591:SF24">
    <property type="entry name" value="2-METHOXY-6-POLYPRENYL-1,4-BENZOQUINOL METHYLASE, MITOCHONDRIAL"/>
    <property type="match status" value="1"/>
</dbReference>
<keyword evidence="1 5" id="KW-0489">Methyltransferase</keyword>
<name>A0AAU8GCN7_9CHLR</name>
<dbReference type="CDD" id="cd02440">
    <property type="entry name" value="AdoMet_MTases"/>
    <property type="match status" value="1"/>
</dbReference>
<dbReference type="GO" id="GO:0008168">
    <property type="term" value="F:methyltransferase activity"/>
    <property type="evidence" value="ECO:0007669"/>
    <property type="project" value="UniProtKB-KW"/>
</dbReference>
<dbReference type="Gene3D" id="3.40.50.150">
    <property type="entry name" value="Vaccinia Virus protein VP39"/>
    <property type="match status" value="1"/>
</dbReference>
<dbReference type="Pfam" id="PF13649">
    <property type="entry name" value="Methyltransf_25"/>
    <property type="match status" value="1"/>
</dbReference>
<dbReference type="RefSeq" id="WP_353715031.1">
    <property type="nucleotide sequence ID" value="NZ_CP159307.1"/>
</dbReference>
<dbReference type="EMBL" id="CP159307">
    <property type="protein sequence ID" value="XCH33839.1"/>
    <property type="molecule type" value="Genomic_DNA"/>
</dbReference>
<organism evidence="5">
    <name type="scientific">Dehalogenimonas sp. 4OHTPN</name>
    <dbReference type="NCBI Taxonomy" id="3166643"/>
    <lineage>
        <taxon>Bacteria</taxon>
        <taxon>Bacillati</taxon>
        <taxon>Chloroflexota</taxon>
        <taxon>Dehalococcoidia</taxon>
        <taxon>Dehalococcoidales</taxon>
        <taxon>Dehalococcoidaceae</taxon>
        <taxon>Dehalogenimonas</taxon>
    </lineage>
</organism>
<accession>A0AAU8GCN7</accession>
<feature type="domain" description="Methyltransferase" evidence="4">
    <location>
        <begin position="59"/>
        <end position="153"/>
    </location>
</feature>